<gene>
    <name evidence="8" type="ORF">ET495_04455</name>
</gene>
<evidence type="ECO:0000259" key="7">
    <source>
        <dbReference type="Pfam" id="PF13244"/>
    </source>
</evidence>
<keyword evidence="4 6" id="KW-1133">Transmembrane helix</keyword>
<dbReference type="InterPro" id="IPR025383">
    <property type="entry name" value="MrpA_C/MbhD"/>
</dbReference>
<evidence type="ECO:0000313" key="9">
    <source>
        <dbReference type="Proteomes" id="UP000291758"/>
    </source>
</evidence>
<organism evidence="8 9">
    <name type="scientific">Xylanimonas allomyrinae</name>
    <dbReference type="NCBI Taxonomy" id="2509459"/>
    <lineage>
        <taxon>Bacteria</taxon>
        <taxon>Bacillati</taxon>
        <taxon>Actinomycetota</taxon>
        <taxon>Actinomycetes</taxon>
        <taxon>Micrococcales</taxon>
        <taxon>Promicromonosporaceae</taxon>
        <taxon>Xylanimonas</taxon>
    </lineage>
</organism>
<sequence>MGLDQIVFVFLIVFAVRAVFASCLKHAIITSGVFGLWASLAYLLYHAPDVAVSEAVVASSLGTVLLILTIRNYGDITVPGIPLMVWRRKGADLVMLGVCALVLYLTATAPPVEVGPLREAVMTAYLDSPRLVNPVTSILLHYRVFDTVLEALMLLVAVLGVMHLRDTGGGPSPAGYGSLGARHPTLVTALRILTPVLVVVGVALVVGDPHTPGGGFQGRGCWPPSSSAATWSGCAARPAPRGWRRWRRSSSWCSW</sequence>
<dbReference type="RefSeq" id="WP_129202941.1">
    <property type="nucleotide sequence ID" value="NZ_CP035495.1"/>
</dbReference>
<feature type="transmembrane region" description="Helical" evidence="6">
    <location>
        <begin position="90"/>
        <end position="107"/>
    </location>
</feature>
<evidence type="ECO:0000256" key="6">
    <source>
        <dbReference type="SAM" id="Phobius"/>
    </source>
</evidence>
<reference evidence="8 9" key="1">
    <citation type="submission" date="2019-01" db="EMBL/GenBank/DDBJ databases">
        <title>Genome sequencing of strain 2JSPR-7.</title>
        <authorList>
            <person name="Heo J."/>
            <person name="Kim S.-J."/>
            <person name="Kim J.-S."/>
            <person name="Hong S.-B."/>
            <person name="Kwon S.-W."/>
        </authorList>
    </citation>
    <scope>NUCLEOTIDE SEQUENCE [LARGE SCALE GENOMIC DNA]</scope>
    <source>
        <strain evidence="8 9">2JSPR-7</strain>
    </source>
</reference>
<dbReference type="PANTHER" id="PTHR33932:SF4">
    <property type="entry name" value="NA(+)_H(+) ANTIPORTER SUBUNIT B"/>
    <property type="match status" value="1"/>
</dbReference>
<keyword evidence="2" id="KW-1003">Cell membrane</keyword>
<accession>A0A4P6EMW1</accession>
<evidence type="ECO:0000256" key="1">
    <source>
        <dbReference type="ARBA" id="ARBA00004651"/>
    </source>
</evidence>
<dbReference type="KEGG" id="xyl:ET495_04455"/>
<feature type="transmembrane region" description="Helical" evidence="6">
    <location>
        <begin position="144"/>
        <end position="164"/>
    </location>
</feature>
<keyword evidence="3 6" id="KW-0812">Transmembrane</keyword>
<comment type="subcellular location">
    <subcellularLocation>
        <location evidence="1">Cell membrane</location>
        <topology evidence="1">Multi-pass membrane protein</topology>
    </subcellularLocation>
</comment>
<keyword evidence="9" id="KW-1185">Reference proteome</keyword>
<protein>
    <submittedName>
        <fullName evidence="8">DUF4040 domain-containing protein</fullName>
    </submittedName>
</protein>
<feature type="transmembrane region" description="Helical" evidence="6">
    <location>
        <begin position="51"/>
        <end position="70"/>
    </location>
</feature>
<dbReference type="Pfam" id="PF13244">
    <property type="entry name" value="MbhD"/>
    <property type="match status" value="1"/>
</dbReference>
<dbReference type="InterPro" id="IPR050622">
    <property type="entry name" value="CPA3_antiporter_subunitB"/>
</dbReference>
<feature type="domain" description="MrpA C-terminal/MbhD" evidence="7">
    <location>
        <begin position="9"/>
        <end position="72"/>
    </location>
</feature>
<feature type="transmembrane region" description="Helical" evidence="6">
    <location>
        <begin position="6"/>
        <end position="23"/>
    </location>
</feature>
<keyword evidence="5 6" id="KW-0472">Membrane</keyword>
<dbReference type="OrthoDB" id="9798859at2"/>
<name>A0A4P6EMW1_9MICO</name>
<proteinExistence type="predicted"/>
<evidence type="ECO:0000256" key="5">
    <source>
        <dbReference type="ARBA" id="ARBA00023136"/>
    </source>
</evidence>
<evidence type="ECO:0000256" key="4">
    <source>
        <dbReference type="ARBA" id="ARBA00022989"/>
    </source>
</evidence>
<evidence type="ECO:0000256" key="3">
    <source>
        <dbReference type="ARBA" id="ARBA00022692"/>
    </source>
</evidence>
<evidence type="ECO:0000256" key="2">
    <source>
        <dbReference type="ARBA" id="ARBA00022475"/>
    </source>
</evidence>
<dbReference type="EMBL" id="CP035495">
    <property type="protein sequence ID" value="QAY62629.1"/>
    <property type="molecule type" value="Genomic_DNA"/>
</dbReference>
<dbReference type="PANTHER" id="PTHR33932">
    <property type="entry name" value="NA(+)/H(+) ANTIPORTER SUBUNIT B"/>
    <property type="match status" value="1"/>
</dbReference>
<feature type="transmembrane region" description="Helical" evidence="6">
    <location>
        <begin position="185"/>
        <end position="206"/>
    </location>
</feature>
<dbReference type="AlphaFoldDB" id="A0A4P6EMW1"/>
<evidence type="ECO:0000313" key="8">
    <source>
        <dbReference type="EMBL" id="QAY62629.1"/>
    </source>
</evidence>
<dbReference type="GO" id="GO:0005886">
    <property type="term" value="C:plasma membrane"/>
    <property type="evidence" value="ECO:0007669"/>
    <property type="project" value="UniProtKB-SubCell"/>
</dbReference>
<dbReference type="Proteomes" id="UP000291758">
    <property type="component" value="Chromosome"/>
</dbReference>